<reference evidence="3" key="1">
    <citation type="submission" date="2016-11" db="UniProtKB">
        <authorList>
            <consortium name="WormBaseParasite"/>
        </authorList>
    </citation>
    <scope>IDENTIFICATION</scope>
</reference>
<sequence>MIHLLILRLKSILPITFRFYKEACRLGSVFVYATYISSVASLNNFALLYENQDMAKHQWSTWLNGVVPNQFWTDNYIVTSGSNIRFSLFLKLCGISLSLYICTCIAIPTLAYQILNRMKERLSSNVVNAQKQYIKALIFQKHYTVILTAHILGCLYEEFYGFQMFRPMVFLPIVGIYADGILSILGVHPFIQLYGMFMAVQINSAILTHITFYRLKIIIPMSFRYYYRVIQFGIFSTIFIYVSSILTVNSLFLTVENQQEAKEFIYMDKLLEASINFPFQTTPPMKNRV</sequence>
<feature type="transmembrane region" description="Helical" evidence="1">
    <location>
        <begin position="225"/>
        <end position="246"/>
    </location>
</feature>
<dbReference type="PANTHER" id="PTHR46891:SF9">
    <property type="entry name" value="SERPENTINE RECEPTOR, CLASS H-RELATED"/>
    <property type="match status" value="1"/>
</dbReference>
<dbReference type="WBParaSite" id="Csp11.Scaffold601.g5452.t2">
    <property type="protein sequence ID" value="Csp11.Scaffold601.g5452.t2"/>
    <property type="gene ID" value="Csp11.Scaffold601.g5452"/>
</dbReference>
<keyword evidence="1" id="KW-1133">Transmembrane helix</keyword>
<organism evidence="2 3">
    <name type="scientific">Caenorhabditis tropicalis</name>
    <dbReference type="NCBI Taxonomy" id="1561998"/>
    <lineage>
        <taxon>Eukaryota</taxon>
        <taxon>Metazoa</taxon>
        <taxon>Ecdysozoa</taxon>
        <taxon>Nematoda</taxon>
        <taxon>Chromadorea</taxon>
        <taxon>Rhabditida</taxon>
        <taxon>Rhabditina</taxon>
        <taxon>Rhabditomorpha</taxon>
        <taxon>Rhabditoidea</taxon>
        <taxon>Rhabditidae</taxon>
        <taxon>Peloderinae</taxon>
        <taxon>Caenorhabditis</taxon>
    </lineage>
</organism>
<feature type="transmembrane region" description="Helical" evidence="1">
    <location>
        <begin position="193"/>
        <end position="213"/>
    </location>
</feature>
<keyword evidence="1" id="KW-0812">Transmembrane</keyword>
<feature type="transmembrane region" description="Helical" evidence="1">
    <location>
        <begin position="169"/>
        <end position="187"/>
    </location>
</feature>
<proteinExistence type="predicted"/>
<evidence type="ECO:0000313" key="2">
    <source>
        <dbReference type="Proteomes" id="UP000095282"/>
    </source>
</evidence>
<dbReference type="InterPro" id="IPR019422">
    <property type="entry name" value="7TM_GPCR_serpentine_rcpt_Srh"/>
</dbReference>
<dbReference type="Pfam" id="PF10318">
    <property type="entry name" value="7TM_GPCR_Srh"/>
    <property type="match status" value="1"/>
</dbReference>
<feature type="transmembrane region" description="Helical" evidence="1">
    <location>
        <begin position="88"/>
        <end position="112"/>
    </location>
</feature>
<keyword evidence="2" id="KW-1185">Reference proteome</keyword>
<keyword evidence="1" id="KW-0472">Membrane</keyword>
<evidence type="ECO:0000256" key="1">
    <source>
        <dbReference type="SAM" id="Phobius"/>
    </source>
</evidence>
<name>A0A1I7TFL2_9PELO</name>
<dbReference type="PANTHER" id="PTHR46891">
    <property type="entry name" value="SERPENTINE RECEPTOR, CLASS H-RELATED"/>
    <property type="match status" value="1"/>
</dbReference>
<feature type="transmembrane region" description="Helical" evidence="1">
    <location>
        <begin position="29"/>
        <end position="49"/>
    </location>
</feature>
<evidence type="ECO:0000313" key="3">
    <source>
        <dbReference type="WBParaSite" id="Csp11.Scaffold601.g5452.t2"/>
    </source>
</evidence>
<protein>
    <submittedName>
        <fullName evidence="3">G_PROTEIN_RECEP_F1_2 domain-containing protein</fullName>
    </submittedName>
</protein>
<accession>A0A1I7TFL2</accession>
<dbReference type="Proteomes" id="UP000095282">
    <property type="component" value="Unplaced"/>
</dbReference>
<dbReference type="AlphaFoldDB" id="A0A1I7TFL2"/>